<feature type="site" description="Transition state stabilizer" evidence="7">
    <location>
        <position position="10"/>
    </location>
</feature>
<dbReference type="NCBIfam" id="TIGR03217">
    <property type="entry name" value="4OH_2_O_val_ald"/>
    <property type="match status" value="1"/>
</dbReference>
<gene>
    <name evidence="10" type="ORF">BDZ31_001648</name>
</gene>
<evidence type="ECO:0000313" key="10">
    <source>
        <dbReference type="EMBL" id="MBB4662075.1"/>
    </source>
</evidence>
<keyword evidence="11" id="KW-1185">Reference proteome</keyword>
<feature type="binding site" evidence="7">
    <location>
        <position position="195"/>
    </location>
    <ligand>
        <name>Mn(2+)</name>
        <dbReference type="ChEBI" id="CHEBI:29035"/>
    </ligand>
</feature>
<keyword evidence="4 7" id="KW-0464">Manganese</keyword>
<dbReference type="PANTHER" id="PTHR10277">
    <property type="entry name" value="HOMOCITRATE SYNTHASE-RELATED"/>
    <property type="match status" value="1"/>
</dbReference>
<feature type="domain" description="Pyruvate carboxyltransferase" evidence="9">
    <location>
        <begin position="2"/>
        <end position="254"/>
    </location>
</feature>
<dbReference type="HAMAP" id="MF_01656">
    <property type="entry name" value="HOA"/>
    <property type="match status" value="1"/>
</dbReference>
<comment type="catalytic activity">
    <reaction evidence="7">
        <text>(S)-4-hydroxy-2-oxopentanoate = acetaldehyde + pyruvate</text>
        <dbReference type="Rhea" id="RHEA:22624"/>
        <dbReference type="ChEBI" id="CHEBI:15343"/>
        <dbReference type="ChEBI" id="CHEBI:15361"/>
        <dbReference type="ChEBI" id="CHEBI:73143"/>
        <dbReference type="EC" id="4.1.3.39"/>
    </reaction>
</comment>
<evidence type="ECO:0000259" key="9">
    <source>
        <dbReference type="PROSITE" id="PS50991"/>
    </source>
</evidence>
<dbReference type="NCBIfam" id="NF006049">
    <property type="entry name" value="PRK08195.1"/>
    <property type="match status" value="1"/>
</dbReference>
<dbReference type="EC" id="4.1.3.39" evidence="7 8"/>
<proteinExistence type="inferred from homology"/>
<dbReference type="SUPFAM" id="SSF51569">
    <property type="entry name" value="Aldolase"/>
    <property type="match status" value="1"/>
</dbReference>
<accession>A0A840ICL3</accession>
<dbReference type="RefSeq" id="WP_183340780.1">
    <property type="nucleotide sequence ID" value="NZ_JACHNU010000001.1"/>
</dbReference>
<feature type="binding site" evidence="7">
    <location>
        <position position="193"/>
    </location>
    <ligand>
        <name>Mn(2+)</name>
        <dbReference type="ChEBI" id="CHEBI:29035"/>
    </ligand>
</feature>
<dbReference type="InterPro" id="IPR012425">
    <property type="entry name" value="DmpG_comm"/>
</dbReference>
<dbReference type="GO" id="GO:0003852">
    <property type="term" value="F:2-isopropylmalate synthase activity"/>
    <property type="evidence" value="ECO:0007669"/>
    <property type="project" value="TreeGrafter"/>
</dbReference>
<dbReference type="CDD" id="cd07943">
    <property type="entry name" value="DRE_TIM_HOA"/>
    <property type="match status" value="1"/>
</dbReference>
<dbReference type="PROSITE" id="PS50991">
    <property type="entry name" value="PYR_CT"/>
    <property type="match status" value="1"/>
</dbReference>
<evidence type="ECO:0000256" key="4">
    <source>
        <dbReference type="ARBA" id="ARBA00023211"/>
    </source>
</evidence>
<feature type="binding site" evidence="7">
    <location>
        <position position="11"/>
    </location>
    <ligand>
        <name>Mn(2+)</name>
        <dbReference type="ChEBI" id="CHEBI:29035"/>
    </ligand>
</feature>
<dbReference type="Pfam" id="PF00682">
    <property type="entry name" value="HMGL-like"/>
    <property type="match status" value="1"/>
</dbReference>
<evidence type="ECO:0000256" key="6">
    <source>
        <dbReference type="ARBA" id="ARBA00023518"/>
    </source>
</evidence>
<evidence type="ECO:0000256" key="3">
    <source>
        <dbReference type="ARBA" id="ARBA00022797"/>
    </source>
</evidence>
<keyword evidence="5 7" id="KW-0456">Lyase</keyword>
<dbReference type="Gene3D" id="3.20.20.70">
    <property type="entry name" value="Aldolase class I"/>
    <property type="match status" value="1"/>
</dbReference>
<comment type="caution">
    <text evidence="10">The sequence shown here is derived from an EMBL/GenBank/DDBJ whole genome shotgun (WGS) entry which is preliminary data.</text>
</comment>
<dbReference type="GO" id="GO:0009098">
    <property type="term" value="P:L-leucine biosynthetic process"/>
    <property type="evidence" value="ECO:0007669"/>
    <property type="project" value="TreeGrafter"/>
</dbReference>
<evidence type="ECO:0000256" key="7">
    <source>
        <dbReference type="HAMAP-Rule" id="MF_01656"/>
    </source>
</evidence>
<feature type="binding site" evidence="7">
    <location>
        <position position="193"/>
    </location>
    <ligand>
        <name>substrate</name>
    </ligand>
</feature>
<dbReference type="InterPro" id="IPR000891">
    <property type="entry name" value="PYR_CT"/>
</dbReference>
<dbReference type="InterPro" id="IPR050073">
    <property type="entry name" value="2-IPM_HCS-like"/>
</dbReference>
<evidence type="ECO:0000313" key="11">
    <source>
        <dbReference type="Proteomes" id="UP000585272"/>
    </source>
</evidence>
<feature type="active site" description="Proton acceptor" evidence="7">
    <location>
        <position position="14"/>
    </location>
</feature>
<dbReference type="PANTHER" id="PTHR10277:SF9">
    <property type="entry name" value="2-ISOPROPYLMALATE SYNTHASE 1, CHLOROPLASTIC-RELATED"/>
    <property type="match status" value="1"/>
</dbReference>
<keyword evidence="2 7" id="KW-0479">Metal-binding</keyword>
<evidence type="ECO:0000256" key="1">
    <source>
        <dbReference type="ARBA" id="ARBA00008944"/>
    </source>
</evidence>
<comment type="catalytic activity">
    <reaction evidence="6">
        <text>(S)-4-hydroxy-2-oxohexanoate = propanal + pyruvate</text>
        <dbReference type="Rhea" id="RHEA:36003"/>
        <dbReference type="ChEBI" id="CHEBI:15361"/>
        <dbReference type="ChEBI" id="CHEBI:17153"/>
        <dbReference type="ChEBI" id="CHEBI:73142"/>
        <dbReference type="EC" id="4.1.3.43"/>
    </reaction>
    <physiologicalReaction direction="left-to-right" evidence="6">
        <dbReference type="Rhea" id="RHEA:36004"/>
    </physiologicalReaction>
</comment>
<dbReference type="Pfam" id="PF07836">
    <property type="entry name" value="DmpG_comm"/>
    <property type="match status" value="1"/>
</dbReference>
<dbReference type="AlphaFoldDB" id="A0A840ICL3"/>
<reference evidence="10 11" key="1">
    <citation type="submission" date="2020-08" db="EMBL/GenBank/DDBJ databases">
        <title>Genomic Encyclopedia of Archaeal and Bacterial Type Strains, Phase II (KMG-II): from individual species to whole genera.</title>
        <authorList>
            <person name="Goeker M."/>
        </authorList>
    </citation>
    <scope>NUCLEOTIDE SEQUENCE [LARGE SCALE GENOMIC DNA]</scope>
    <source>
        <strain evidence="10 11">DSM 23288</strain>
    </source>
</reference>
<name>A0A840ICL3_9ACTN</name>
<dbReference type="EMBL" id="JACHNU010000001">
    <property type="protein sequence ID" value="MBB4662075.1"/>
    <property type="molecule type" value="Genomic_DNA"/>
</dbReference>
<dbReference type="InterPro" id="IPR013785">
    <property type="entry name" value="Aldolase_TIM"/>
</dbReference>
<comment type="similarity">
    <text evidence="1 7">Belongs to the 4-hydroxy-2-oxovalerate aldolase family.</text>
</comment>
<evidence type="ECO:0000256" key="2">
    <source>
        <dbReference type="ARBA" id="ARBA00022723"/>
    </source>
</evidence>
<dbReference type="InterPro" id="IPR017629">
    <property type="entry name" value="4OH_2_O-val_aldolase"/>
</dbReference>
<dbReference type="GO" id="GO:0030145">
    <property type="term" value="F:manganese ion binding"/>
    <property type="evidence" value="ECO:0007669"/>
    <property type="project" value="UniProtKB-UniRule"/>
</dbReference>
<feature type="binding site" evidence="7">
    <location>
        <begin position="10"/>
        <end position="11"/>
    </location>
    <ligand>
        <name>substrate</name>
    </ligand>
</feature>
<keyword evidence="3 7" id="KW-0058">Aromatic hydrocarbons catabolism</keyword>
<dbReference type="GO" id="GO:0008701">
    <property type="term" value="F:4-hydroxy-2-oxovalerate aldolase activity"/>
    <property type="evidence" value="ECO:0007669"/>
    <property type="project" value="UniProtKB-UniRule"/>
</dbReference>
<feature type="binding site" evidence="7">
    <location>
        <position position="164"/>
    </location>
    <ligand>
        <name>substrate</name>
    </ligand>
</feature>
<organism evidence="10 11">
    <name type="scientific">Conexibacter arvalis</name>
    <dbReference type="NCBI Taxonomy" id="912552"/>
    <lineage>
        <taxon>Bacteria</taxon>
        <taxon>Bacillati</taxon>
        <taxon>Actinomycetota</taxon>
        <taxon>Thermoleophilia</taxon>
        <taxon>Solirubrobacterales</taxon>
        <taxon>Conexibacteraceae</taxon>
        <taxon>Conexibacter</taxon>
    </lineage>
</organism>
<dbReference type="Gene3D" id="1.10.8.60">
    <property type="match status" value="1"/>
</dbReference>
<dbReference type="InterPro" id="IPR035685">
    <property type="entry name" value="DRE_TIM_HOA"/>
</dbReference>
<dbReference type="SUPFAM" id="SSF89000">
    <property type="entry name" value="post-HMGL domain-like"/>
    <property type="match status" value="1"/>
</dbReference>
<feature type="binding site" evidence="7">
    <location>
        <position position="284"/>
    </location>
    <ligand>
        <name>substrate</name>
    </ligand>
</feature>
<dbReference type="Proteomes" id="UP000585272">
    <property type="component" value="Unassembled WGS sequence"/>
</dbReference>
<sequence>MITLVDSSLRDGMHSVRHQFSPEHVAAVAAGLDRAGVDVIEVSHGDGVGGSSIQYGRAAFSDAELIEAAAGGVARARIAALLLPGIGTLRRLTEAQRLGATVARVATHCTEADIAEQHIAWAAEHGMTAVGFLMMSHMIDASQLADQARLMESYGASVVYIVDSAGALVPRTAAERVAALRDALLAETAVGFHAHNNLGCGVGNALAAADAGATWLDGSLRGLGAGAGNAQLEVLAAALERSGHATGAELFPLMDVAEEVVAPLMPRPQIVDRTALSLGYAGVYSSFLLHAERAAAKFDVEPRAVLMELGRRRIVGGQEDMIIDAAAELADRTAPAQTGSSPGA</sequence>
<evidence type="ECO:0000256" key="8">
    <source>
        <dbReference type="NCBIfam" id="TIGR03217"/>
    </source>
</evidence>
<evidence type="ECO:0000256" key="5">
    <source>
        <dbReference type="ARBA" id="ARBA00023239"/>
    </source>
</evidence>
<protein>
    <recommendedName>
        <fullName evidence="7 8">4-hydroxy-2-oxovalerate aldolase</fullName>
        <shortName evidence="7">HOA</shortName>
        <ecNumber evidence="7 8">4.1.3.39</ecNumber>
    </recommendedName>
    <alternativeName>
        <fullName evidence="7">4-hydroxy-2-keto-pentanoic acid aldolase</fullName>
    </alternativeName>
    <alternativeName>
        <fullName evidence="7">4-hydroxy-2-oxopentanoate aldolase</fullName>
    </alternativeName>
</protein>